<name>C7Z497_FUSV7</name>
<evidence type="ECO:0000313" key="3">
    <source>
        <dbReference type="Proteomes" id="UP000005206"/>
    </source>
</evidence>
<gene>
    <name evidence="2" type="ORF">NECHADRAFT_83529</name>
</gene>
<protein>
    <submittedName>
        <fullName evidence="2">Uncharacterized protein</fullName>
    </submittedName>
</protein>
<dbReference type="GeneID" id="9675326"/>
<reference evidence="2 3" key="1">
    <citation type="journal article" date="2009" name="PLoS Genet.">
        <title>The genome of Nectria haematococca: contribution of supernumerary chromosomes to gene expansion.</title>
        <authorList>
            <person name="Coleman J.J."/>
            <person name="Rounsley S.D."/>
            <person name="Rodriguez-Carres M."/>
            <person name="Kuo A."/>
            <person name="Wasmann C.C."/>
            <person name="Grimwood J."/>
            <person name="Schmutz J."/>
            <person name="Taga M."/>
            <person name="White G.J."/>
            <person name="Zhou S."/>
            <person name="Schwartz D.C."/>
            <person name="Freitag M."/>
            <person name="Ma L.J."/>
            <person name="Danchin E.G."/>
            <person name="Henrissat B."/>
            <person name="Coutinho P.M."/>
            <person name="Nelson D.R."/>
            <person name="Straney D."/>
            <person name="Napoli C.A."/>
            <person name="Barker B.M."/>
            <person name="Gribskov M."/>
            <person name="Rep M."/>
            <person name="Kroken S."/>
            <person name="Molnar I."/>
            <person name="Rensing C."/>
            <person name="Kennell J.C."/>
            <person name="Zamora J."/>
            <person name="Farman M.L."/>
            <person name="Selker E.U."/>
            <person name="Salamov A."/>
            <person name="Shapiro H."/>
            <person name="Pangilinan J."/>
            <person name="Lindquist E."/>
            <person name="Lamers C."/>
            <person name="Grigoriev I.V."/>
            <person name="Geiser D.M."/>
            <person name="Covert S.F."/>
            <person name="Temporini E."/>
            <person name="Vanetten H.D."/>
        </authorList>
    </citation>
    <scope>NUCLEOTIDE SEQUENCE [LARGE SCALE GENOMIC DNA]</scope>
    <source>
        <strain evidence="3">ATCC MYA-4622 / CBS 123669 / FGSC 9596 / NRRL 45880 / 77-13-4</strain>
    </source>
</reference>
<dbReference type="Proteomes" id="UP000005206">
    <property type="component" value="Chromosome 8"/>
</dbReference>
<keyword evidence="3" id="KW-1185">Reference proteome</keyword>
<accession>C7Z497</accession>
<dbReference type="KEGG" id="nhe:NECHADRAFT_83529"/>
<feature type="transmembrane region" description="Helical" evidence="1">
    <location>
        <begin position="239"/>
        <end position="263"/>
    </location>
</feature>
<dbReference type="OrthoDB" id="5100884at2759"/>
<dbReference type="RefSeq" id="XP_003047156.1">
    <property type="nucleotide sequence ID" value="XM_003047110.1"/>
</dbReference>
<dbReference type="AlphaFoldDB" id="C7Z497"/>
<evidence type="ECO:0000313" key="2">
    <source>
        <dbReference type="EMBL" id="EEU41443.1"/>
    </source>
</evidence>
<keyword evidence="1" id="KW-0812">Transmembrane</keyword>
<dbReference type="EMBL" id="GG698909">
    <property type="protein sequence ID" value="EEU41443.1"/>
    <property type="molecule type" value="Genomic_DNA"/>
</dbReference>
<proteinExistence type="predicted"/>
<sequence>MHGHLVRSLHSASPPKSLKSLESQWVRARFALEEVNDRQWEVKRRACVKAMRGFRVKLTTIDEVEDEFALVDANPSMAGSTTQLSLPEYTVSSTTTQDVLEVKGTKRKTCRNVRAHHSFAGASPNNRRQCSVPTLRTRKGTHVSSSNKARIGVKKKSPIAVRFRRRLYRSNRSPLEAQLCRPDRAMNNSRKLLNLDSDPCLGNTPVPGSIVTAEIITVQPSLQESIARKRCRDFTFTDWFIAAMFVLQYLAWITLGCLFASVVGS</sequence>
<evidence type="ECO:0000256" key="1">
    <source>
        <dbReference type="SAM" id="Phobius"/>
    </source>
</evidence>
<dbReference type="InParanoid" id="C7Z497"/>
<dbReference type="HOGENOM" id="CLU_1050060_0_0_1"/>
<dbReference type="VEuPathDB" id="FungiDB:NECHADRAFT_83529"/>
<keyword evidence="1" id="KW-0472">Membrane</keyword>
<keyword evidence="1" id="KW-1133">Transmembrane helix</keyword>
<organism evidence="2 3">
    <name type="scientific">Fusarium vanettenii (strain ATCC MYA-4622 / CBS 123669 / FGSC 9596 / NRRL 45880 / 77-13-4)</name>
    <name type="common">Fusarium solani subsp. pisi</name>
    <dbReference type="NCBI Taxonomy" id="660122"/>
    <lineage>
        <taxon>Eukaryota</taxon>
        <taxon>Fungi</taxon>
        <taxon>Dikarya</taxon>
        <taxon>Ascomycota</taxon>
        <taxon>Pezizomycotina</taxon>
        <taxon>Sordariomycetes</taxon>
        <taxon>Hypocreomycetidae</taxon>
        <taxon>Hypocreales</taxon>
        <taxon>Nectriaceae</taxon>
        <taxon>Fusarium</taxon>
        <taxon>Fusarium solani species complex</taxon>
        <taxon>Fusarium vanettenii</taxon>
    </lineage>
</organism>